<dbReference type="Proteomes" id="UP000694388">
    <property type="component" value="Unplaced"/>
</dbReference>
<organism evidence="1 2">
    <name type="scientific">Eptatretus burgeri</name>
    <name type="common">Inshore hagfish</name>
    <dbReference type="NCBI Taxonomy" id="7764"/>
    <lineage>
        <taxon>Eukaryota</taxon>
        <taxon>Metazoa</taxon>
        <taxon>Chordata</taxon>
        <taxon>Craniata</taxon>
        <taxon>Vertebrata</taxon>
        <taxon>Cyclostomata</taxon>
        <taxon>Myxini</taxon>
        <taxon>Myxiniformes</taxon>
        <taxon>Myxinidae</taxon>
        <taxon>Eptatretinae</taxon>
        <taxon>Eptatretus</taxon>
    </lineage>
</organism>
<name>A0A8C4QMN2_EPTBU</name>
<evidence type="ECO:0000313" key="1">
    <source>
        <dbReference type="Ensembl" id="ENSEBUP00000017196.1"/>
    </source>
</evidence>
<accession>A0A8C4QMN2</accession>
<keyword evidence="2" id="KW-1185">Reference proteome</keyword>
<dbReference type="Ensembl" id="ENSEBUT00000017772.1">
    <property type="protein sequence ID" value="ENSEBUP00000017196.1"/>
    <property type="gene ID" value="ENSEBUG00000010747.1"/>
</dbReference>
<reference evidence="1" key="2">
    <citation type="submission" date="2025-09" db="UniProtKB">
        <authorList>
            <consortium name="Ensembl"/>
        </authorList>
    </citation>
    <scope>IDENTIFICATION</scope>
</reference>
<protein>
    <submittedName>
        <fullName evidence="1">Uncharacterized protein</fullName>
    </submittedName>
</protein>
<proteinExistence type="predicted"/>
<sequence length="323" mass="36001">YLSLFCLVSAPLTKVRERLECFGDFLFLSEEDVGRRVVKHGGRSLAAIFRVRTDIVKNGVACSPPEGVSVEAIVLAIGNIIGFGEDDRGGRIERAIHRPCTSPCPRQFAVWGAASYPLFGWFDETSPKSQNLPLLHVHNFSRTCGGLDAVTSRSISQQYLGSTHVPQQLRSSDSVQFLSLSGDAKPATPYQWIDGGMDARREAMDGSGWMDLWMGWRQEVDGRTKPMFVSHDFVHGVVTSVAEWKRVLTWQRENKERNERKNKSNFGTCRIGCDVQSTLCTKDSFTMPQQAKIHELSRLPSPLGWAATKLGECGCCGWRRCIA</sequence>
<reference evidence="1" key="1">
    <citation type="submission" date="2025-08" db="UniProtKB">
        <authorList>
            <consortium name="Ensembl"/>
        </authorList>
    </citation>
    <scope>IDENTIFICATION</scope>
</reference>
<dbReference type="AlphaFoldDB" id="A0A8C4QMN2"/>
<evidence type="ECO:0000313" key="2">
    <source>
        <dbReference type="Proteomes" id="UP000694388"/>
    </source>
</evidence>